<evidence type="ECO:0000313" key="5">
    <source>
        <dbReference type="Proteomes" id="UP000807469"/>
    </source>
</evidence>
<proteinExistence type="predicted"/>
<dbReference type="PANTHER" id="PTHR11956">
    <property type="entry name" value="ARGINYL-TRNA SYNTHETASE"/>
    <property type="match status" value="1"/>
</dbReference>
<dbReference type="SMART" id="SM00836">
    <property type="entry name" value="DALR_1"/>
    <property type="match status" value="1"/>
</dbReference>
<dbReference type="EMBL" id="MU155394">
    <property type="protein sequence ID" value="KAF9474144.1"/>
    <property type="molecule type" value="Genomic_DNA"/>
</dbReference>
<name>A0A9P6CVG5_9AGAR</name>
<dbReference type="EC" id="6.1.1.19" evidence="1"/>
<dbReference type="GO" id="GO:0005739">
    <property type="term" value="C:mitochondrion"/>
    <property type="evidence" value="ECO:0007669"/>
    <property type="project" value="TreeGrafter"/>
</dbReference>
<evidence type="ECO:0000259" key="3">
    <source>
        <dbReference type="SMART" id="SM00836"/>
    </source>
</evidence>
<dbReference type="Proteomes" id="UP000807469">
    <property type="component" value="Unassembled WGS sequence"/>
</dbReference>
<evidence type="ECO:0000313" key="4">
    <source>
        <dbReference type="EMBL" id="KAF9474144.1"/>
    </source>
</evidence>
<protein>
    <recommendedName>
        <fullName evidence="1">arginine--tRNA ligase</fullName>
        <ecNumber evidence="1">6.1.1.19</ecNumber>
    </recommendedName>
</protein>
<keyword evidence="5" id="KW-1185">Reference proteome</keyword>
<accession>A0A9P6CVG5</accession>
<dbReference type="SUPFAM" id="SSF47323">
    <property type="entry name" value="Anticodon-binding domain of a subclass of class I aminoacyl-tRNA synthetases"/>
    <property type="match status" value="1"/>
</dbReference>
<dbReference type="AlphaFoldDB" id="A0A9P6CVG5"/>
<reference evidence="4" key="1">
    <citation type="submission" date="2020-11" db="EMBL/GenBank/DDBJ databases">
        <authorList>
            <consortium name="DOE Joint Genome Institute"/>
            <person name="Ahrendt S."/>
            <person name="Riley R."/>
            <person name="Andreopoulos W."/>
            <person name="Labutti K."/>
            <person name="Pangilinan J."/>
            <person name="Ruiz-Duenas F.J."/>
            <person name="Barrasa J.M."/>
            <person name="Sanchez-Garcia M."/>
            <person name="Camarero S."/>
            <person name="Miyauchi S."/>
            <person name="Serrano A."/>
            <person name="Linde D."/>
            <person name="Babiker R."/>
            <person name="Drula E."/>
            <person name="Ayuso-Fernandez I."/>
            <person name="Pacheco R."/>
            <person name="Padilla G."/>
            <person name="Ferreira P."/>
            <person name="Barriuso J."/>
            <person name="Kellner H."/>
            <person name="Castanera R."/>
            <person name="Alfaro M."/>
            <person name="Ramirez L."/>
            <person name="Pisabarro A.G."/>
            <person name="Kuo A."/>
            <person name="Tritt A."/>
            <person name="Lipzen A."/>
            <person name="He G."/>
            <person name="Yan M."/>
            <person name="Ng V."/>
            <person name="Cullen D."/>
            <person name="Martin F."/>
            <person name="Rosso M.-N."/>
            <person name="Henrissat B."/>
            <person name="Hibbett D."/>
            <person name="Martinez A.T."/>
            <person name="Grigoriev I.V."/>
        </authorList>
    </citation>
    <scope>NUCLEOTIDE SEQUENCE</scope>
    <source>
        <strain evidence="4">CIRM-BRFM 674</strain>
    </source>
</reference>
<evidence type="ECO:0000256" key="2">
    <source>
        <dbReference type="ARBA" id="ARBA00049339"/>
    </source>
</evidence>
<evidence type="ECO:0000256" key="1">
    <source>
        <dbReference type="ARBA" id="ARBA00012837"/>
    </source>
</evidence>
<dbReference type="GO" id="GO:0032543">
    <property type="term" value="P:mitochondrial translation"/>
    <property type="evidence" value="ECO:0007669"/>
    <property type="project" value="TreeGrafter"/>
</dbReference>
<organism evidence="4 5">
    <name type="scientific">Pholiota conissans</name>
    <dbReference type="NCBI Taxonomy" id="109636"/>
    <lineage>
        <taxon>Eukaryota</taxon>
        <taxon>Fungi</taxon>
        <taxon>Dikarya</taxon>
        <taxon>Basidiomycota</taxon>
        <taxon>Agaricomycotina</taxon>
        <taxon>Agaricomycetes</taxon>
        <taxon>Agaricomycetidae</taxon>
        <taxon>Agaricales</taxon>
        <taxon>Agaricineae</taxon>
        <taxon>Strophariaceae</taxon>
        <taxon>Pholiota</taxon>
    </lineage>
</organism>
<dbReference type="OrthoDB" id="68056at2759"/>
<comment type="catalytic activity">
    <reaction evidence="2">
        <text>tRNA(Arg) + L-arginine + ATP = L-arginyl-tRNA(Arg) + AMP + diphosphate</text>
        <dbReference type="Rhea" id="RHEA:20301"/>
        <dbReference type="Rhea" id="RHEA-COMP:9658"/>
        <dbReference type="Rhea" id="RHEA-COMP:9673"/>
        <dbReference type="ChEBI" id="CHEBI:30616"/>
        <dbReference type="ChEBI" id="CHEBI:32682"/>
        <dbReference type="ChEBI" id="CHEBI:33019"/>
        <dbReference type="ChEBI" id="CHEBI:78442"/>
        <dbReference type="ChEBI" id="CHEBI:78513"/>
        <dbReference type="ChEBI" id="CHEBI:456215"/>
        <dbReference type="EC" id="6.1.1.19"/>
    </reaction>
</comment>
<sequence>MAAKIFVQLCFRAIRNAYNPYAFSWDRRKSFEGDTGSYLQYTHYLHARDITSLLGTYPDSVKVALKTHEPSGVVTFAFRLAHAISDACDSVIVKGEDDLGKAWAKMFLYERVREVLSASVRLLSIKLLERM</sequence>
<feature type="domain" description="DALR anticodon binding" evidence="3">
    <location>
        <begin position="39"/>
        <end position="131"/>
    </location>
</feature>
<gene>
    <name evidence="4" type="ORF">BDN70DRAFT_924775</name>
</gene>
<dbReference type="InterPro" id="IPR009080">
    <property type="entry name" value="tRNAsynth_Ia_anticodon-bd"/>
</dbReference>
<dbReference type="PANTHER" id="PTHR11956:SF11">
    <property type="entry name" value="ARGININE--TRNA LIGASE, MITOCHONDRIAL-RELATED"/>
    <property type="match status" value="1"/>
</dbReference>
<comment type="caution">
    <text evidence="4">The sequence shown here is derived from an EMBL/GenBank/DDBJ whole genome shotgun (WGS) entry which is preliminary data.</text>
</comment>
<dbReference type="Pfam" id="PF05746">
    <property type="entry name" value="DALR_1"/>
    <property type="match status" value="1"/>
</dbReference>
<dbReference type="InterPro" id="IPR008909">
    <property type="entry name" value="DALR_anticod-bd"/>
</dbReference>
<dbReference type="GO" id="GO:0005524">
    <property type="term" value="F:ATP binding"/>
    <property type="evidence" value="ECO:0007669"/>
    <property type="project" value="InterPro"/>
</dbReference>
<dbReference type="GO" id="GO:0004814">
    <property type="term" value="F:arginine-tRNA ligase activity"/>
    <property type="evidence" value="ECO:0007669"/>
    <property type="project" value="UniProtKB-EC"/>
</dbReference>
<dbReference type="Gene3D" id="1.10.730.10">
    <property type="entry name" value="Isoleucyl-tRNA Synthetase, Domain 1"/>
    <property type="match status" value="1"/>
</dbReference>
<dbReference type="GO" id="GO:0006420">
    <property type="term" value="P:arginyl-tRNA aminoacylation"/>
    <property type="evidence" value="ECO:0007669"/>
    <property type="project" value="InterPro"/>
</dbReference>
<dbReference type="InterPro" id="IPR001278">
    <property type="entry name" value="Arg-tRNA-ligase"/>
</dbReference>